<sequence length="238" mass="27211">MEQISGIIERGLPNAVVYDLTTPNQVTVTLPSRSTWSSGLHWHETHTEYLKVIKGSIKVRLGDTEQVITASKTNQPEIKVERYEWHEWQRAQLDGEEVIVIERTDPEDGEKALFFWNLNGIILNAGRVISTNVPGFSFFPATIKDLIIDFWITFNLFIVFHSLDNFPVILSTTKFWNGKGSRAKAGPSADWFVSHVLLSLASWAGRIVGLRAVRPEYTPAQHYQRWKSHNYLEKSKES</sequence>
<dbReference type="AlphaFoldDB" id="A0A0F9XD17"/>
<protein>
    <recommendedName>
        <fullName evidence="3">Cupin 2 conserved barrel domain-containing protein</fullName>
    </recommendedName>
</protein>
<dbReference type="Proteomes" id="UP000034112">
    <property type="component" value="Unassembled WGS sequence"/>
</dbReference>
<dbReference type="OMA" id="HTEYLKV"/>
<organism evidence="1 2">
    <name type="scientific">Trichoderma harzianum</name>
    <name type="common">Hypocrea lixii</name>
    <dbReference type="NCBI Taxonomy" id="5544"/>
    <lineage>
        <taxon>Eukaryota</taxon>
        <taxon>Fungi</taxon>
        <taxon>Dikarya</taxon>
        <taxon>Ascomycota</taxon>
        <taxon>Pezizomycotina</taxon>
        <taxon>Sordariomycetes</taxon>
        <taxon>Hypocreomycetidae</taxon>
        <taxon>Hypocreales</taxon>
        <taxon>Hypocreaceae</taxon>
        <taxon>Trichoderma</taxon>
    </lineage>
</organism>
<reference evidence="2" key="1">
    <citation type="journal article" date="2015" name="Genome Announc.">
        <title>Draft whole-genome sequence of the biocontrol agent Trichoderma harzianum T6776.</title>
        <authorList>
            <person name="Baroncelli R."/>
            <person name="Piaggeschi G."/>
            <person name="Fiorini L."/>
            <person name="Bertolini E."/>
            <person name="Zapparata A."/>
            <person name="Pe M.E."/>
            <person name="Sarrocco S."/>
            <person name="Vannacci G."/>
        </authorList>
    </citation>
    <scope>NUCLEOTIDE SEQUENCE [LARGE SCALE GENOMIC DNA]</scope>
    <source>
        <strain evidence="2">T6776</strain>
    </source>
</reference>
<evidence type="ECO:0000313" key="2">
    <source>
        <dbReference type="Proteomes" id="UP000034112"/>
    </source>
</evidence>
<comment type="caution">
    <text evidence="1">The sequence shown here is derived from an EMBL/GenBank/DDBJ whole genome shotgun (WGS) entry which is preliminary data.</text>
</comment>
<dbReference type="OrthoDB" id="504210at2759"/>
<accession>A0A0F9XD17</accession>
<dbReference type="Gene3D" id="2.60.120.10">
    <property type="entry name" value="Jelly Rolls"/>
    <property type="match status" value="1"/>
</dbReference>
<gene>
    <name evidence="1" type="ORF">THAR02_09357</name>
</gene>
<dbReference type="SUPFAM" id="SSF51182">
    <property type="entry name" value="RmlC-like cupins"/>
    <property type="match status" value="1"/>
</dbReference>
<evidence type="ECO:0008006" key="3">
    <source>
        <dbReference type="Google" id="ProtNLM"/>
    </source>
</evidence>
<dbReference type="CDD" id="cd02208">
    <property type="entry name" value="cupin_RmlC-like"/>
    <property type="match status" value="1"/>
</dbReference>
<evidence type="ECO:0000313" key="1">
    <source>
        <dbReference type="EMBL" id="KKO98537.1"/>
    </source>
</evidence>
<dbReference type="InterPro" id="IPR011051">
    <property type="entry name" value="RmlC_Cupin_sf"/>
</dbReference>
<dbReference type="EMBL" id="JOKZ01000410">
    <property type="protein sequence ID" value="KKO98537.1"/>
    <property type="molecule type" value="Genomic_DNA"/>
</dbReference>
<proteinExistence type="predicted"/>
<dbReference type="InterPro" id="IPR014710">
    <property type="entry name" value="RmlC-like_jellyroll"/>
</dbReference>
<name>A0A0F9XD17_TRIHA</name>